<dbReference type="EMBL" id="JADIMS010000091">
    <property type="protein sequence ID" value="MBO8450501.1"/>
    <property type="molecule type" value="Genomic_DNA"/>
</dbReference>
<dbReference type="Pfam" id="PF13646">
    <property type="entry name" value="HEAT_2"/>
    <property type="match status" value="2"/>
</dbReference>
<dbReference type="AlphaFoldDB" id="A0A9D9ELW3"/>
<feature type="region of interest" description="Disordered" evidence="1">
    <location>
        <begin position="450"/>
        <end position="477"/>
    </location>
</feature>
<reference evidence="3" key="2">
    <citation type="journal article" date="2021" name="PeerJ">
        <title>Extensive microbial diversity within the chicken gut microbiome revealed by metagenomics and culture.</title>
        <authorList>
            <person name="Gilroy R."/>
            <person name="Ravi A."/>
            <person name="Getino M."/>
            <person name="Pursley I."/>
            <person name="Horton D.L."/>
            <person name="Alikhan N.F."/>
            <person name="Baker D."/>
            <person name="Gharbi K."/>
            <person name="Hall N."/>
            <person name="Watson M."/>
            <person name="Adriaenssens E.M."/>
            <person name="Foster-Nyarko E."/>
            <person name="Jarju S."/>
            <person name="Secka A."/>
            <person name="Antonio M."/>
            <person name="Oren A."/>
            <person name="Chaudhuri R.R."/>
            <person name="La Ragione R."/>
            <person name="Hildebrand F."/>
            <person name="Pallen M.J."/>
        </authorList>
    </citation>
    <scope>NUCLEOTIDE SEQUENCE</scope>
    <source>
        <strain evidence="3">B3-4054</strain>
    </source>
</reference>
<accession>A0A9D9ELW3</accession>
<dbReference type="InterPro" id="IPR011030">
    <property type="entry name" value="Lipovitellin_superhlx_dom"/>
</dbReference>
<dbReference type="SUPFAM" id="SSF48371">
    <property type="entry name" value="ARM repeat"/>
    <property type="match status" value="1"/>
</dbReference>
<dbReference type="SUPFAM" id="SSF48431">
    <property type="entry name" value="Lipovitellin-phosvitin complex, superhelical domain"/>
    <property type="match status" value="1"/>
</dbReference>
<keyword evidence="2" id="KW-0812">Transmembrane</keyword>
<reference evidence="3" key="1">
    <citation type="submission" date="2020-10" db="EMBL/GenBank/DDBJ databases">
        <authorList>
            <person name="Gilroy R."/>
        </authorList>
    </citation>
    <scope>NUCLEOTIDE SEQUENCE</scope>
    <source>
        <strain evidence="3">B3-4054</strain>
    </source>
</reference>
<dbReference type="GO" id="GO:0016491">
    <property type="term" value="F:oxidoreductase activity"/>
    <property type="evidence" value="ECO:0007669"/>
    <property type="project" value="TreeGrafter"/>
</dbReference>
<dbReference type="Proteomes" id="UP000823616">
    <property type="component" value="Unassembled WGS sequence"/>
</dbReference>
<evidence type="ECO:0000256" key="2">
    <source>
        <dbReference type="SAM" id="Phobius"/>
    </source>
</evidence>
<dbReference type="InterPro" id="IPR011989">
    <property type="entry name" value="ARM-like"/>
</dbReference>
<evidence type="ECO:0000256" key="1">
    <source>
        <dbReference type="SAM" id="MobiDB-lite"/>
    </source>
</evidence>
<sequence>MAEKKQAFCSVLRVCWIAVSLYTFGFFPAVFAQEPSREEILQYALDTEIIGLIQELTEEDNRDYTEELSELFARTNNNAIRENIFRMFSAQEIPVLEDACLAVLSDPYDSASSLVAAAAGYAGKLKLSSALPALRSMAGSGDYAMASAAVRAIGEAGGPEEASFLLALMDEELFDEEKQRLVFRQDIMQAVSRLDISGVRESLLSIVQDTEENAVIRASAANAVGTLAIEEDVDTLADLFNESDPILRAAAVSSLAHFSSAQAQERILEAFRDSYYRVRLAALTAAENAKLSAAVPYIIYRAKTDPEETVKMRSYEVLGAIGGSEALDFLSGVLQDEKASDKFRAKAAEVLLEGHFDSFYPEVEKVALEAVGDEKKRWLCHELGKTLSGIATGRTSSLAARYLDSRDPLTQSLGLDMYEKNGYPALESVVRELAENPSAGAIQRRAAKILGTGTDTGETPSAAAGSFPAAGTPAGKE</sequence>
<feature type="compositionally biased region" description="Low complexity" evidence="1">
    <location>
        <begin position="459"/>
        <end position="477"/>
    </location>
</feature>
<dbReference type="PANTHER" id="PTHR12697">
    <property type="entry name" value="PBS LYASE HEAT-LIKE PROTEIN"/>
    <property type="match status" value="1"/>
</dbReference>
<keyword evidence="2" id="KW-1133">Transmembrane helix</keyword>
<name>A0A9D9ELW3_9SPIR</name>
<dbReference type="InterPro" id="IPR004155">
    <property type="entry name" value="PBS_lyase_HEAT"/>
</dbReference>
<feature type="transmembrane region" description="Helical" evidence="2">
    <location>
        <begin position="12"/>
        <end position="31"/>
    </location>
</feature>
<dbReference type="Gene3D" id="1.25.10.10">
    <property type="entry name" value="Leucine-rich Repeat Variant"/>
    <property type="match status" value="2"/>
</dbReference>
<evidence type="ECO:0000313" key="3">
    <source>
        <dbReference type="EMBL" id="MBO8450501.1"/>
    </source>
</evidence>
<dbReference type="InterPro" id="IPR016024">
    <property type="entry name" value="ARM-type_fold"/>
</dbReference>
<evidence type="ECO:0000313" key="4">
    <source>
        <dbReference type="Proteomes" id="UP000823616"/>
    </source>
</evidence>
<organism evidence="3 4">
    <name type="scientific">Candidatus Avitreponema avistercoris</name>
    <dbReference type="NCBI Taxonomy" id="2840705"/>
    <lineage>
        <taxon>Bacteria</taxon>
        <taxon>Pseudomonadati</taxon>
        <taxon>Spirochaetota</taxon>
        <taxon>Spirochaetia</taxon>
        <taxon>Spirochaetales</taxon>
        <taxon>Candidatus Avitreponema</taxon>
    </lineage>
</organism>
<comment type="caution">
    <text evidence="3">The sequence shown here is derived from an EMBL/GenBank/DDBJ whole genome shotgun (WGS) entry which is preliminary data.</text>
</comment>
<protein>
    <submittedName>
        <fullName evidence="3">HEAT repeat domain-containing protein</fullName>
    </submittedName>
</protein>
<keyword evidence="2" id="KW-0472">Membrane</keyword>
<proteinExistence type="predicted"/>
<gene>
    <name evidence="3" type="ORF">IAA96_05280</name>
</gene>
<dbReference type="SMART" id="SM00567">
    <property type="entry name" value="EZ_HEAT"/>
    <property type="match status" value="4"/>
</dbReference>
<dbReference type="PANTHER" id="PTHR12697:SF5">
    <property type="entry name" value="DEOXYHYPUSINE HYDROXYLASE"/>
    <property type="match status" value="1"/>
</dbReference>